<dbReference type="Gene3D" id="1.10.3810.10">
    <property type="entry name" value="Biosynthetic peptidoglycan transglycosylase-like"/>
    <property type="match status" value="1"/>
</dbReference>
<comment type="subcellular location">
    <subcellularLocation>
        <location evidence="2">Cell membrane</location>
        <topology evidence="2">Single-pass type II membrane protein</topology>
    </subcellularLocation>
</comment>
<dbReference type="SUPFAM" id="SSF56601">
    <property type="entry name" value="beta-lactamase/transpeptidase-like"/>
    <property type="match status" value="1"/>
</dbReference>
<dbReference type="GO" id="GO:0009002">
    <property type="term" value="F:serine-type D-Ala-D-Ala carboxypeptidase activity"/>
    <property type="evidence" value="ECO:0007669"/>
    <property type="project" value="UniProtKB-EC"/>
</dbReference>
<keyword evidence="14" id="KW-0573">Peptidoglycan synthesis</keyword>
<keyword evidence="8" id="KW-0328">Glycosyltransferase</keyword>
<evidence type="ECO:0000256" key="21">
    <source>
        <dbReference type="ARBA" id="ARBA00044770"/>
    </source>
</evidence>
<comment type="catalytic activity">
    <reaction evidence="20">
        <text>Preferential cleavage: (Ac)2-L-Lys-D-Ala-|-D-Ala. Also transpeptidation of peptidyl-alanyl moieties that are N-acyl substituents of D-alanine.</text>
        <dbReference type="EC" id="3.4.16.4"/>
    </reaction>
</comment>
<organism evidence="27 28">
    <name type="scientific">Clostridium sulfidigenes</name>
    <dbReference type="NCBI Taxonomy" id="318464"/>
    <lineage>
        <taxon>Bacteria</taxon>
        <taxon>Bacillati</taxon>
        <taxon>Bacillota</taxon>
        <taxon>Clostridia</taxon>
        <taxon>Eubacteriales</taxon>
        <taxon>Clostridiaceae</taxon>
        <taxon>Clostridium</taxon>
    </lineage>
</organism>
<evidence type="ECO:0000256" key="14">
    <source>
        <dbReference type="ARBA" id="ARBA00022984"/>
    </source>
</evidence>
<dbReference type="Gene3D" id="3.40.710.10">
    <property type="entry name" value="DD-peptidase/beta-lactamase superfamily"/>
    <property type="match status" value="1"/>
</dbReference>
<keyword evidence="6" id="KW-0121">Carboxypeptidase</keyword>
<dbReference type="InterPro" id="IPR012338">
    <property type="entry name" value="Beta-lactam/transpept-like"/>
</dbReference>
<keyword evidence="17" id="KW-0046">Antibiotic resistance</keyword>
<dbReference type="GO" id="GO:0030288">
    <property type="term" value="C:outer membrane-bounded periplasmic space"/>
    <property type="evidence" value="ECO:0007669"/>
    <property type="project" value="TreeGrafter"/>
</dbReference>
<dbReference type="GO" id="GO:0008360">
    <property type="term" value="P:regulation of cell shape"/>
    <property type="evidence" value="ECO:0007669"/>
    <property type="project" value="UniProtKB-KW"/>
</dbReference>
<dbReference type="AlphaFoldDB" id="A0A927W4L6"/>
<accession>A0A927W4L6</accession>
<dbReference type="Pfam" id="PF00905">
    <property type="entry name" value="Transpeptidase"/>
    <property type="match status" value="1"/>
</dbReference>
<evidence type="ECO:0000256" key="15">
    <source>
        <dbReference type="ARBA" id="ARBA00022989"/>
    </source>
</evidence>
<comment type="function">
    <text evidence="1">Cell wall formation. Synthesis of cross-linked peptidoglycan from the lipid intermediates. The enzyme has a penicillin-insensitive transglycosylase N-terminal domain (formation of linear glycan strands) and a penicillin-sensitive transpeptidase C-terminal domain (cross-linking of the peptide subunits).</text>
</comment>
<keyword evidence="19" id="KW-0961">Cell wall biogenesis/degradation</keyword>
<dbReference type="InterPro" id="IPR001460">
    <property type="entry name" value="PCN-bd_Tpept"/>
</dbReference>
<name>A0A927W4L6_9CLOT</name>
<dbReference type="EC" id="3.4.16.4" evidence="3"/>
<keyword evidence="5" id="KW-1003">Cell membrane</keyword>
<dbReference type="GO" id="GO:0008658">
    <property type="term" value="F:penicillin binding"/>
    <property type="evidence" value="ECO:0007669"/>
    <property type="project" value="InterPro"/>
</dbReference>
<evidence type="ECO:0000313" key="27">
    <source>
        <dbReference type="EMBL" id="MBE6060422.1"/>
    </source>
</evidence>
<feature type="compositionally biased region" description="Gly residues" evidence="23">
    <location>
        <begin position="818"/>
        <end position="827"/>
    </location>
</feature>
<feature type="domain" description="Penicillin-binding protein transpeptidase" evidence="25">
    <location>
        <begin position="407"/>
        <end position="638"/>
    </location>
</feature>
<evidence type="ECO:0000256" key="11">
    <source>
        <dbReference type="ARBA" id="ARBA00022801"/>
    </source>
</evidence>
<keyword evidence="11" id="KW-0378">Hydrolase</keyword>
<keyword evidence="10 24" id="KW-0812">Transmembrane</keyword>
<dbReference type="EMBL" id="SVCM01000108">
    <property type="protein sequence ID" value="MBE6060422.1"/>
    <property type="molecule type" value="Genomic_DNA"/>
</dbReference>
<dbReference type="GO" id="GO:0046677">
    <property type="term" value="P:response to antibiotic"/>
    <property type="evidence" value="ECO:0007669"/>
    <property type="project" value="UniProtKB-KW"/>
</dbReference>
<evidence type="ECO:0000256" key="24">
    <source>
        <dbReference type="SAM" id="Phobius"/>
    </source>
</evidence>
<evidence type="ECO:0000256" key="7">
    <source>
        <dbReference type="ARBA" id="ARBA00022670"/>
    </source>
</evidence>
<evidence type="ECO:0000256" key="16">
    <source>
        <dbReference type="ARBA" id="ARBA00023136"/>
    </source>
</evidence>
<dbReference type="Proteomes" id="UP000768462">
    <property type="component" value="Unassembled WGS sequence"/>
</dbReference>
<evidence type="ECO:0000259" key="25">
    <source>
        <dbReference type="Pfam" id="PF00905"/>
    </source>
</evidence>
<evidence type="ECO:0000256" key="8">
    <source>
        <dbReference type="ARBA" id="ARBA00022676"/>
    </source>
</evidence>
<evidence type="ECO:0000256" key="19">
    <source>
        <dbReference type="ARBA" id="ARBA00023316"/>
    </source>
</evidence>
<evidence type="ECO:0000256" key="22">
    <source>
        <dbReference type="ARBA" id="ARBA00049902"/>
    </source>
</evidence>
<keyword evidence="9" id="KW-0808">Transferase</keyword>
<reference evidence="27" key="1">
    <citation type="submission" date="2019-04" db="EMBL/GenBank/DDBJ databases">
        <title>Evolution of Biomass-Degrading Anaerobic Consortia Revealed by Metagenomics.</title>
        <authorList>
            <person name="Peng X."/>
        </authorList>
    </citation>
    <scope>NUCLEOTIDE SEQUENCE</scope>
    <source>
        <strain evidence="27">SIG254</strain>
    </source>
</reference>
<dbReference type="SUPFAM" id="SSF53955">
    <property type="entry name" value="Lysozyme-like"/>
    <property type="match status" value="1"/>
</dbReference>
<evidence type="ECO:0000259" key="26">
    <source>
        <dbReference type="Pfam" id="PF00912"/>
    </source>
</evidence>
<keyword evidence="12" id="KW-0133">Cell shape</keyword>
<evidence type="ECO:0000256" key="20">
    <source>
        <dbReference type="ARBA" id="ARBA00034000"/>
    </source>
</evidence>
<evidence type="ECO:0000256" key="10">
    <source>
        <dbReference type="ARBA" id="ARBA00022692"/>
    </source>
</evidence>
<dbReference type="InterPro" id="IPR023346">
    <property type="entry name" value="Lysozyme-like_dom_sf"/>
</dbReference>
<evidence type="ECO:0000256" key="5">
    <source>
        <dbReference type="ARBA" id="ARBA00022475"/>
    </source>
</evidence>
<keyword evidence="13" id="KW-0735">Signal-anchor</keyword>
<comment type="catalytic activity">
    <reaction evidence="22">
        <text>[GlcNAc-(1-&gt;4)-Mur2Ac(oyl-L-Ala-gamma-D-Glu-L-Lys-D-Ala-D-Ala)](n)-di-trans,octa-cis-undecaprenyl diphosphate + beta-D-GlcNAc-(1-&gt;4)-Mur2Ac(oyl-L-Ala-gamma-D-Glu-L-Lys-D-Ala-D-Ala)-di-trans,octa-cis-undecaprenyl diphosphate = [GlcNAc-(1-&gt;4)-Mur2Ac(oyl-L-Ala-gamma-D-Glu-L-Lys-D-Ala-D-Ala)](n+1)-di-trans,octa-cis-undecaprenyl diphosphate + di-trans,octa-cis-undecaprenyl diphosphate + H(+)</text>
        <dbReference type="Rhea" id="RHEA:23708"/>
        <dbReference type="Rhea" id="RHEA-COMP:9602"/>
        <dbReference type="Rhea" id="RHEA-COMP:9603"/>
        <dbReference type="ChEBI" id="CHEBI:15378"/>
        <dbReference type="ChEBI" id="CHEBI:58405"/>
        <dbReference type="ChEBI" id="CHEBI:60033"/>
        <dbReference type="ChEBI" id="CHEBI:78435"/>
        <dbReference type="EC" id="2.4.99.28"/>
    </reaction>
</comment>
<evidence type="ECO:0000256" key="23">
    <source>
        <dbReference type="SAM" id="MobiDB-lite"/>
    </source>
</evidence>
<evidence type="ECO:0000256" key="18">
    <source>
        <dbReference type="ARBA" id="ARBA00023268"/>
    </source>
</evidence>
<dbReference type="EC" id="2.4.99.28" evidence="21"/>
<dbReference type="InterPro" id="IPR001264">
    <property type="entry name" value="Glyco_trans_51"/>
</dbReference>
<dbReference type="PANTHER" id="PTHR32282">
    <property type="entry name" value="BINDING PROTEIN TRANSPEPTIDASE, PUTATIVE-RELATED"/>
    <property type="match status" value="1"/>
</dbReference>
<dbReference type="PANTHER" id="PTHR32282:SF11">
    <property type="entry name" value="PENICILLIN-BINDING PROTEIN 1B"/>
    <property type="match status" value="1"/>
</dbReference>
<dbReference type="GO" id="GO:0009252">
    <property type="term" value="P:peptidoglycan biosynthetic process"/>
    <property type="evidence" value="ECO:0007669"/>
    <property type="project" value="UniProtKB-KW"/>
</dbReference>
<sequence length="859" mass="94451">MGENKKIKPKQKKPKKKSRKVFKVIYIVLLLLIITCAAAGFGIISGMIKTAPELDLDIFLSNGETTLLYDNKGKEMDEYKTPEKRISVDISTVPKYLQDAFVSIEDQRFLEHKGVDIRRLGGAVIQDAKIILGLSNDEIQGASTITQQLVKYKFFLEDSINNRANIERKVQEIYLARKLEKLLSKEQILNEYMNTIFLGGNAHGIEAASTMYFGKSVADGLTLKQCAFLASAAQNPTISYMNAYEAFEKKEAFDSPRTKLVLAKMLELGKITQEEYDTALAEPLMLNFSTLEGDKMVYEWFSRPVIKQVAKDLMKTYGYTEAEAYEKITFGGLRIYTTMDRKLQDSVQKIMNNYLKETQGSRADGVQTSAVITDYLNGEVKVIIGGIGDQPAMSYNRAISVGKDGQTFLRSPGSSIKPLTVYAPAIEGKTLTAGSVFVDGPLPTSIGSKYPGGNGPYNPQNWNGAFDGYITIRDALALSKNTVAVSVVDRIGLNTSASYGEKFGLSITDRDRTSISALSLGEIDGTTPYEMAQAFGTFGNQGNMTTSRIYTKVTDKNGKVLLEPKLESKQVISPQTAYIVYDMLEGSVNNTGPQARFGNMEVRGKTGTSESTKNLYFSGLTPYYSGAVWMGYDNSKELPFTSSSVPAGLWGKIMAAAHEGLEYKSLQAPGGLTSAYISKDSGTLPTALTKRDPRGNRIYSEIFISGTQPTTLDNIHVELDVVKAADGKYYLPSDKTPKDKIQKVVFITRDTRLYSGNMLDNKYLAPVAKDPTEYKYEEKDKDKDKDKIPNPNKPDKPGENTNPGDTTTPPVDPSDPGGDTGDGGNEGNTGNSENKPEAFNHLLNIYTMIPKIFSNSIRG</sequence>
<keyword evidence="16 24" id="KW-0472">Membrane</keyword>
<evidence type="ECO:0000256" key="1">
    <source>
        <dbReference type="ARBA" id="ARBA00002624"/>
    </source>
</evidence>
<dbReference type="Pfam" id="PF00912">
    <property type="entry name" value="Transgly"/>
    <property type="match status" value="1"/>
</dbReference>
<evidence type="ECO:0000256" key="4">
    <source>
        <dbReference type="ARBA" id="ARBA00018638"/>
    </source>
</evidence>
<evidence type="ECO:0000256" key="3">
    <source>
        <dbReference type="ARBA" id="ARBA00012448"/>
    </source>
</evidence>
<feature type="compositionally biased region" description="Low complexity" evidence="23">
    <location>
        <begin position="799"/>
        <end position="817"/>
    </location>
</feature>
<keyword evidence="7" id="KW-0645">Protease</keyword>
<dbReference type="GO" id="GO:0005886">
    <property type="term" value="C:plasma membrane"/>
    <property type="evidence" value="ECO:0007669"/>
    <property type="project" value="UniProtKB-SubCell"/>
</dbReference>
<proteinExistence type="predicted"/>
<keyword evidence="15 24" id="KW-1133">Transmembrane helix</keyword>
<dbReference type="GO" id="GO:0008955">
    <property type="term" value="F:peptidoglycan glycosyltransferase activity"/>
    <property type="evidence" value="ECO:0007669"/>
    <property type="project" value="UniProtKB-EC"/>
</dbReference>
<dbReference type="GO" id="GO:0006508">
    <property type="term" value="P:proteolysis"/>
    <property type="evidence" value="ECO:0007669"/>
    <property type="project" value="UniProtKB-KW"/>
</dbReference>
<evidence type="ECO:0000256" key="2">
    <source>
        <dbReference type="ARBA" id="ARBA00004401"/>
    </source>
</evidence>
<feature type="domain" description="Glycosyl transferase family 51" evidence="26">
    <location>
        <begin position="73"/>
        <end position="265"/>
    </location>
</feature>
<keyword evidence="18" id="KW-0511">Multifunctional enzyme</keyword>
<evidence type="ECO:0000256" key="12">
    <source>
        <dbReference type="ARBA" id="ARBA00022960"/>
    </source>
</evidence>
<comment type="caution">
    <text evidence="27">The sequence shown here is derived from an EMBL/GenBank/DDBJ whole genome shotgun (WGS) entry which is preliminary data.</text>
</comment>
<feature type="region of interest" description="Disordered" evidence="23">
    <location>
        <begin position="774"/>
        <end position="836"/>
    </location>
</feature>
<dbReference type="GO" id="GO:0071555">
    <property type="term" value="P:cell wall organization"/>
    <property type="evidence" value="ECO:0007669"/>
    <property type="project" value="UniProtKB-KW"/>
</dbReference>
<evidence type="ECO:0000256" key="13">
    <source>
        <dbReference type="ARBA" id="ARBA00022968"/>
    </source>
</evidence>
<protein>
    <recommendedName>
        <fullName evidence="4">Penicillin-binding protein 1A</fullName>
        <ecNumber evidence="21">2.4.99.28</ecNumber>
        <ecNumber evidence="3">3.4.16.4</ecNumber>
    </recommendedName>
</protein>
<evidence type="ECO:0000256" key="17">
    <source>
        <dbReference type="ARBA" id="ARBA00023251"/>
    </source>
</evidence>
<dbReference type="InterPro" id="IPR050396">
    <property type="entry name" value="Glycosyltr_51/Transpeptidase"/>
</dbReference>
<evidence type="ECO:0000313" key="28">
    <source>
        <dbReference type="Proteomes" id="UP000768462"/>
    </source>
</evidence>
<gene>
    <name evidence="27" type="ORF">E7215_09650</name>
</gene>
<evidence type="ECO:0000256" key="6">
    <source>
        <dbReference type="ARBA" id="ARBA00022645"/>
    </source>
</evidence>
<feature type="transmembrane region" description="Helical" evidence="24">
    <location>
        <begin position="21"/>
        <end position="44"/>
    </location>
</feature>
<dbReference type="InterPro" id="IPR036950">
    <property type="entry name" value="PBP_transglycosylase"/>
</dbReference>
<evidence type="ECO:0000256" key="9">
    <source>
        <dbReference type="ARBA" id="ARBA00022679"/>
    </source>
</evidence>
<feature type="compositionally biased region" description="Basic and acidic residues" evidence="23">
    <location>
        <begin position="774"/>
        <end position="798"/>
    </location>
</feature>